<dbReference type="AlphaFoldDB" id="A0A1I4S0W2"/>
<dbReference type="GO" id="GO:0008270">
    <property type="term" value="F:zinc ion binding"/>
    <property type="evidence" value="ECO:0007669"/>
    <property type="project" value="InterPro"/>
</dbReference>
<proteinExistence type="inferred from homology"/>
<evidence type="ECO:0000256" key="2">
    <source>
        <dbReference type="SAM" id="MobiDB-lite"/>
    </source>
</evidence>
<evidence type="ECO:0000313" key="5">
    <source>
        <dbReference type="Proteomes" id="UP000199398"/>
    </source>
</evidence>
<reference evidence="4 5" key="1">
    <citation type="submission" date="2016-10" db="EMBL/GenBank/DDBJ databases">
        <authorList>
            <person name="de Groot N.N."/>
        </authorList>
    </citation>
    <scope>NUCLEOTIDE SEQUENCE [LARGE SCALE GENOMIC DNA]</scope>
    <source>
        <strain evidence="4 5">CPCC 201259</strain>
    </source>
</reference>
<dbReference type="STRING" id="455193.SAMN05421805_101783"/>
<organism evidence="4 5">
    <name type="scientific">Saccharopolyspora antimicrobica</name>
    <dbReference type="NCBI Taxonomy" id="455193"/>
    <lineage>
        <taxon>Bacteria</taxon>
        <taxon>Bacillati</taxon>
        <taxon>Actinomycetota</taxon>
        <taxon>Actinomycetes</taxon>
        <taxon>Pseudonocardiales</taxon>
        <taxon>Pseudonocardiaceae</taxon>
        <taxon>Saccharopolyspora</taxon>
    </lineage>
</organism>
<dbReference type="InterPro" id="IPR003870">
    <property type="entry name" value="DUF222"/>
</dbReference>
<dbReference type="GO" id="GO:0004519">
    <property type="term" value="F:endonuclease activity"/>
    <property type="evidence" value="ECO:0007669"/>
    <property type="project" value="UniProtKB-KW"/>
</dbReference>
<feature type="compositionally biased region" description="Pro residues" evidence="2">
    <location>
        <begin position="485"/>
        <end position="496"/>
    </location>
</feature>
<dbReference type="EMBL" id="FOUP01000001">
    <property type="protein sequence ID" value="SFM58061.1"/>
    <property type="molecule type" value="Genomic_DNA"/>
</dbReference>
<gene>
    <name evidence="4" type="ORF">SAMN05421805_101783</name>
</gene>
<protein>
    <submittedName>
        <fullName evidence="4">HNH endonuclease</fullName>
    </submittedName>
</protein>
<sequence length="496" mass="52969">MTPLMTTQDATPAAGAGAVVPALPAWDMPTPGGSWPPAVTSLTDAELASRIGEVERQIRQARMEQLRLIAEADRRRLHAARGVRSTQVWLKNLLNIDGQDATNRVRIAAATTAPNTGEATESTTDVAAGVAGPEVALPATGEALAEGVIGLEHARVISRCVSRLPEHAQHRAGEVERLLVENACRQCPRDLAKLADRVRYMLDADGAVADEQAQFESRELHYATARDGMLVIKARLDRETGAKFVTALRPLAAPRPETDGIKDPRTVGQRNADGLSTLLDLVLDTDGMPRTGGQKPHLTVTIDYTDLKNQLPTTATTGTSGEIITAAGGGAGMLEGTGQYLSPHTIRRIACDCEVLPMVLGSDSLPLDVGASQRTAPTHIRAALLARDGVCAFPECDHPAGTPQAHHIVHWVDGGPTSAENMVMLCAHHHRTIHNHHWHIQLDHGQPVFTPPANVDPARTPRSGGKAQPATHRHALRRLNTSPESGPPEAPPLART</sequence>
<keyword evidence="4" id="KW-0378">Hydrolase</keyword>
<feature type="domain" description="HNH nuclease" evidence="3">
    <location>
        <begin position="379"/>
        <end position="431"/>
    </location>
</feature>
<evidence type="ECO:0000259" key="3">
    <source>
        <dbReference type="SMART" id="SM00507"/>
    </source>
</evidence>
<dbReference type="Pfam" id="PF02720">
    <property type="entry name" value="DUF222"/>
    <property type="match status" value="1"/>
</dbReference>
<name>A0A1I4S0W2_9PSEU</name>
<keyword evidence="4" id="KW-0540">Nuclease</keyword>
<dbReference type="InterPro" id="IPR003615">
    <property type="entry name" value="HNH_nuc"/>
</dbReference>
<dbReference type="Gene3D" id="1.10.30.50">
    <property type="match status" value="1"/>
</dbReference>
<dbReference type="InterPro" id="IPR002711">
    <property type="entry name" value="HNH"/>
</dbReference>
<dbReference type="GO" id="GO:0003676">
    <property type="term" value="F:nucleic acid binding"/>
    <property type="evidence" value="ECO:0007669"/>
    <property type="project" value="InterPro"/>
</dbReference>
<evidence type="ECO:0000256" key="1">
    <source>
        <dbReference type="ARBA" id="ARBA00023450"/>
    </source>
</evidence>
<evidence type="ECO:0000313" key="4">
    <source>
        <dbReference type="EMBL" id="SFM58061.1"/>
    </source>
</evidence>
<dbReference type="SMART" id="SM00507">
    <property type="entry name" value="HNHc"/>
    <property type="match status" value="1"/>
</dbReference>
<dbReference type="CDD" id="cd00085">
    <property type="entry name" value="HNHc"/>
    <property type="match status" value="1"/>
</dbReference>
<feature type="region of interest" description="Disordered" evidence="2">
    <location>
        <begin position="444"/>
        <end position="496"/>
    </location>
</feature>
<dbReference type="Pfam" id="PF01844">
    <property type="entry name" value="HNH"/>
    <property type="match status" value="1"/>
</dbReference>
<accession>A0A1I4S0W2</accession>
<comment type="similarity">
    <text evidence="1">Belongs to the Rv1128c/1148c/1588c/1702c/1945/3466 family.</text>
</comment>
<keyword evidence="4" id="KW-0255">Endonuclease</keyword>
<dbReference type="Proteomes" id="UP000199398">
    <property type="component" value="Unassembled WGS sequence"/>
</dbReference>
<dbReference type="RefSeq" id="WP_093146240.1">
    <property type="nucleotide sequence ID" value="NZ_FOUP01000001.1"/>
</dbReference>